<evidence type="ECO:0000313" key="3">
    <source>
        <dbReference type="Proteomes" id="UP000024635"/>
    </source>
</evidence>
<evidence type="ECO:0000259" key="1">
    <source>
        <dbReference type="PROSITE" id="PS50878"/>
    </source>
</evidence>
<dbReference type="Pfam" id="PF03372">
    <property type="entry name" value="Exo_endo_phos"/>
    <property type="match status" value="1"/>
</dbReference>
<name>A0A016VAS7_9BILA</name>
<dbReference type="CDD" id="cd09076">
    <property type="entry name" value="L1-EN"/>
    <property type="match status" value="1"/>
</dbReference>
<dbReference type="PANTHER" id="PTHR47027">
    <property type="entry name" value="REVERSE TRANSCRIPTASE DOMAIN-CONTAINING PROTEIN"/>
    <property type="match status" value="1"/>
</dbReference>
<dbReference type="CDD" id="cd01650">
    <property type="entry name" value="RT_nLTR_like"/>
    <property type="match status" value="1"/>
</dbReference>
<dbReference type="STRING" id="53326.A0A016VAS7"/>
<keyword evidence="3" id="KW-1185">Reference proteome</keyword>
<dbReference type="SUPFAM" id="SSF56219">
    <property type="entry name" value="DNase I-like"/>
    <property type="match status" value="1"/>
</dbReference>
<dbReference type="PROSITE" id="PS50878">
    <property type="entry name" value="RT_POL"/>
    <property type="match status" value="1"/>
</dbReference>
<gene>
    <name evidence="2" type="primary">Acey_s0013.g1943</name>
    <name evidence="2" type="ORF">Y032_0013g1943</name>
</gene>
<dbReference type="EMBL" id="JARK01001349">
    <property type="protein sequence ID" value="EYC24520.1"/>
    <property type="molecule type" value="Genomic_DNA"/>
</dbReference>
<dbReference type="Gene3D" id="3.60.10.10">
    <property type="entry name" value="Endonuclease/exonuclease/phosphatase"/>
    <property type="match status" value="1"/>
</dbReference>
<dbReference type="InterPro" id="IPR000477">
    <property type="entry name" value="RT_dom"/>
</dbReference>
<dbReference type="GO" id="GO:0003824">
    <property type="term" value="F:catalytic activity"/>
    <property type="evidence" value="ECO:0007669"/>
    <property type="project" value="InterPro"/>
</dbReference>
<dbReference type="SUPFAM" id="SSF56672">
    <property type="entry name" value="DNA/RNA polymerases"/>
    <property type="match status" value="1"/>
</dbReference>
<proteinExistence type="predicted"/>
<evidence type="ECO:0000313" key="2">
    <source>
        <dbReference type="EMBL" id="EYC24520.1"/>
    </source>
</evidence>
<organism evidence="2 3">
    <name type="scientific">Ancylostoma ceylanicum</name>
    <dbReference type="NCBI Taxonomy" id="53326"/>
    <lineage>
        <taxon>Eukaryota</taxon>
        <taxon>Metazoa</taxon>
        <taxon>Ecdysozoa</taxon>
        <taxon>Nematoda</taxon>
        <taxon>Chromadorea</taxon>
        <taxon>Rhabditida</taxon>
        <taxon>Rhabditina</taxon>
        <taxon>Rhabditomorpha</taxon>
        <taxon>Strongyloidea</taxon>
        <taxon>Ancylostomatidae</taxon>
        <taxon>Ancylostomatinae</taxon>
        <taxon>Ancylostoma</taxon>
    </lineage>
</organism>
<sequence>MASADRMPKHSTDFFQIATVNVRSIATPERLAEFETSVEKIKFDIIGLSETRMSGAGRTDLRSGYSLYYSGSDGRTSRGVGFYVPSSLNRNIKCYFHSERIIELVLTKSPRTCLRIIQVHAPHSDYEDSDYEDFLDDLATIIDSRGNKHLVVLGDFNASVGSARANERYIGPNAAESRNHRGVMLAAFCEERRLYLANTFFQKRKKSRWTWQNNALGLKKEIDYVIVQNMRGLTDVGVLVSINVGSDHRLVRCTLRLRSTRRLVRPHRGTMSINDELLISTTHELVNKMVLTGDVRKDYSSITNLINDATERASFYEPLPPRISQNTRELLRQRRQLRHGTDSRNVEYAELCKLIRRSFKEDLYRRHVEILQKAIQSCRIRLGQEELTYARRSLPPIRNTPTCFHNSSASHDPVSDAIKAVQTFYNNLYRSSYGCQKPPSGQIEVRFTPEEVGNVLRSCKTRPKPGADGVRSAVMRPISNILAEPLCQFFNSMIKEKTVPEDLAFAHTVLLYKSGDPANIANYRPISLLSTLYKVLTKLITRRLEEYACRNAILPPEQAGFRRNFSTVDHIQTITTLLEKSYEFNVSIYFMFIDFKKAFDSVELPALWDAMESFGFDQGLIKLAQLLYANGRAAARIGDDWAEFQVERGVRQGDSLSPLLFNVVLQYGLNNVPWQGRGLRLNGRLLSYLAYADDVVLIANNVTELTEMATALSDSASSIGLEINFAKTKWLHNQRGSRNSEEQIVLCGEIIEKVEEFIYLGQLISCPRNPMKEIRRRIHMGRAVYFKYRTFLRAPRVAIQLKRKLVNHCILPAVLYGCETWIWTKQVAACLRSAERRLERAIIRVRLGDKVNSRSIRQRTGLKDWIHSALRRKWKYAAKLSKKSPDESWTRVATDWTPEGKRSTGRPKMRWIDELAKFKGCPGKDLACDWTKLFDGDVKKSAELFARKARYSLCRCDKRV</sequence>
<dbReference type="InterPro" id="IPR036691">
    <property type="entry name" value="Endo/exonu/phosph_ase_sf"/>
</dbReference>
<protein>
    <recommendedName>
        <fullName evidence="1">Reverse transcriptase domain-containing protein</fullName>
    </recommendedName>
</protein>
<reference evidence="3" key="1">
    <citation type="journal article" date="2015" name="Nat. Genet.">
        <title>The genome and transcriptome of the zoonotic hookworm Ancylostoma ceylanicum identify infection-specific gene families.</title>
        <authorList>
            <person name="Schwarz E.M."/>
            <person name="Hu Y."/>
            <person name="Antoshechkin I."/>
            <person name="Miller M.M."/>
            <person name="Sternberg P.W."/>
            <person name="Aroian R.V."/>
        </authorList>
    </citation>
    <scope>NUCLEOTIDE SEQUENCE</scope>
    <source>
        <strain evidence="3">HY135</strain>
    </source>
</reference>
<dbReference type="Proteomes" id="UP000024635">
    <property type="component" value="Unassembled WGS sequence"/>
</dbReference>
<dbReference type="AlphaFoldDB" id="A0A016VAS7"/>
<dbReference type="PANTHER" id="PTHR47027:SF20">
    <property type="entry name" value="REVERSE TRANSCRIPTASE-LIKE PROTEIN WITH RNA-DIRECTED DNA POLYMERASE DOMAIN"/>
    <property type="match status" value="1"/>
</dbReference>
<comment type="caution">
    <text evidence="2">The sequence shown here is derived from an EMBL/GenBank/DDBJ whole genome shotgun (WGS) entry which is preliminary data.</text>
</comment>
<dbReference type="Pfam" id="PF00078">
    <property type="entry name" value="RVT_1"/>
    <property type="match status" value="1"/>
</dbReference>
<accession>A0A016VAS7</accession>
<dbReference type="OrthoDB" id="410104at2759"/>
<feature type="domain" description="Reverse transcriptase" evidence="1">
    <location>
        <begin position="492"/>
        <end position="751"/>
    </location>
</feature>
<dbReference type="InterPro" id="IPR043502">
    <property type="entry name" value="DNA/RNA_pol_sf"/>
</dbReference>
<dbReference type="InterPro" id="IPR005135">
    <property type="entry name" value="Endo/exonuclease/phosphatase"/>
</dbReference>